<keyword evidence="2" id="KW-1185">Reference proteome</keyword>
<proteinExistence type="predicted"/>
<protein>
    <submittedName>
        <fullName evidence="1">Translation initiation factor if-2-like</fullName>
    </submittedName>
</protein>
<reference evidence="2" key="1">
    <citation type="submission" date="2017-11" db="EMBL/GenBank/DDBJ databases">
        <authorList>
            <person name="Lima N.C."/>
            <person name="Parody-Merino A.M."/>
            <person name="Battley P.F."/>
            <person name="Fidler A.E."/>
            <person name="Prosdocimi F."/>
        </authorList>
    </citation>
    <scope>NUCLEOTIDE SEQUENCE [LARGE SCALE GENOMIC DNA]</scope>
</reference>
<sequence length="135" mass="14087">MSSPPLSPAVASATAAFRQALAALRGLAKALEKRRLVASALAEAKVVLCEAEAALAGLEAALVAAMAAAARVTAVPGLSPESLYQALEAVANASAAELKRELSRNRRRRWGLWLGRTIALVLMLLCAPLREYGPV</sequence>
<dbReference type="EMBL" id="KZ518576">
    <property type="protein sequence ID" value="PKU28983.1"/>
    <property type="molecule type" value="Genomic_DNA"/>
</dbReference>
<accession>A0A2I0T5A7</accession>
<keyword evidence="1" id="KW-0648">Protein biosynthesis</keyword>
<organism evidence="1 2">
    <name type="scientific">Limosa lapponica baueri</name>
    <dbReference type="NCBI Taxonomy" id="1758121"/>
    <lineage>
        <taxon>Eukaryota</taxon>
        <taxon>Metazoa</taxon>
        <taxon>Chordata</taxon>
        <taxon>Craniata</taxon>
        <taxon>Vertebrata</taxon>
        <taxon>Euteleostomi</taxon>
        <taxon>Archelosauria</taxon>
        <taxon>Archosauria</taxon>
        <taxon>Dinosauria</taxon>
        <taxon>Saurischia</taxon>
        <taxon>Theropoda</taxon>
        <taxon>Coelurosauria</taxon>
        <taxon>Aves</taxon>
        <taxon>Neognathae</taxon>
        <taxon>Neoaves</taxon>
        <taxon>Charadriiformes</taxon>
        <taxon>Scolopacidae</taxon>
        <taxon>Limosa</taxon>
    </lineage>
</organism>
<reference evidence="2" key="2">
    <citation type="submission" date="2017-12" db="EMBL/GenBank/DDBJ databases">
        <title>Genome sequence of the Bar-tailed Godwit (Limosa lapponica baueri).</title>
        <authorList>
            <person name="Lima N.C.B."/>
            <person name="Parody-Merino A.M."/>
            <person name="Battley P.F."/>
            <person name="Fidler A.E."/>
            <person name="Prosdocimi F."/>
        </authorList>
    </citation>
    <scope>NUCLEOTIDE SEQUENCE [LARGE SCALE GENOMIC DNA]</scope>
</reference>
<keyword evidence="1" id="KW-0396">Initiation factor</keyword>
<dbReference type="GO" id="GO:0003743">
    <property type="term" value="F:translation initiation factor activity"/>
    <property type="evidence" value="ECO:0007669"/>
    <property type="project" value="UniProtKB-KW"/>
</dbReference>
<gene>
    <name evidence="1" type="ORF">llap_20715</name>
</gene>
<dbReference type="Proteomes" id="UP000233556">
    <property type="component" value="Unassembled WGS sequence"/>
</dbReference>
<name>A0A2I0T5A7_LIMLA</name>
<evidence type="ECO:0000313" key="1">
    <source>
        <dbReference type="EMBL" id="PKU28983.1"/>
    </source>
</evidence>
<dbReference type="AlphaFoldDB" id="A0A2I0T5A7"/>
<evidence type="ECO:0000313" key="2">
    <source>
        <dbReference type="Proteomes" id="UP000233556"/>
    </source>
</evidence>